<dbReference type="CDD" id="cd00093">
    <property type="entry name" value="HTH_XRE"/>
    <property type="match status" value="1"/>
</dbReference>
<dbReference type="Gene3D" id="1.10.260.40">
    <property type="entry name" value="lambda repressor-like DNA-binding domains"/>
    <property type="match status" value="1"/>
</dbReference>
<reference evidence="2 3" key="1">
    <citation type="journal article" date="2018" name="Int J Genomics">
        <title>Comparative Genomics of the First and Complete Genome of "Actinobacillus porcitonsillarum" Supports the Novel Species Hypothesis.</title>
        <authorList>
            <person name="Dona V."/>
            <person name="Perreten V."/>
        </authorList>
    </citation>
    <scope>NUCLEOTIDE SEQUENCE [LARGE SCALE GENOMIC DNA]</scope>
    <source>
        <strain evidence="2 3">S4074</strain>
    </source>
</reference>
<protein>
    <submittedName>
        <fullName evidence="2">XRE family transcriptional regulator</fullName>
    </submittedName>
</protein>
<dbReference type="Pfam" id="PF01381">
    <property type="entry name" value="HTH_3"/>
    <property type="match status" value="1"/>
</dbReference>
<feature type="domain" description="HTH cro/C1-type" evidence="1">
    <location>
        <begin position="46"/>
        <end position="98"/>
    </location>
</feature>
<dbReference type="SUPFAM" id="SSF47413">
    <property type="entry name" value="lambda repressor-like DNA-binding domains"/>
    <property type="match status" value="1"/>
</dbReference>
<reference evidence="3" key="2">
    <citation type="submission" date="2018-06" db="EMBL/GenBank/DDBJ databases">
        <title>Complete genome sequence of Actinobacillus pleuropneumoniae serotype 1 strain S4074 obtained by Oxford Nanopore and Illumina sequencing technologies.</title>
        <authorList>
            <person name="Dona V."/>
            <person name="Perreten V."/>
        </authorList>
    </citation>
    <scope>NUCLEOTIDE SEQUENCE [LARGE SCALE GENOMIC DNA]</scope>
    <source>
        <strain evidence="3">S4074</strain>
    </source>
</reference>
<dbReference type="RefSeq" id="WP_005596431.1">
    <property type="nucleotide sequence ID" value="NZ_CBDBSU010000010.1"/>
</dbReference>
<dbReference type="InterPro" id="IPR001387">
    <property type="entry name" value="Cro/C1-type_HTH"/>
</dbReference>
<dbReference type="InterPro" id="IPR010982">
    <property type="entry name" value="Lambda_DNA-bd_dom_sf"/>
</dbReference>
<evidence type="ECO:0000313" key="2">
    <source>
        <dbReference type="EMBL" id="AXA20893.1"/>
    </source>
</evidence>
<dbReference type="EMBL" id="CP030753">
    <property type="protein sequence ID" value="AXA20893.1"/>
    <property type="molecule type" value="Genomic_DNA"/>
</dbReference>
<accession>A0ABN5MKM7</accession>
<dbReference type="SMART" id="SM00530">
    <property type="entry name" value="HTH_XRE"/>
    <property type="match status" value="1"/>
</dbReference>
<name>A0ABN5MKM7_ACTPL</name>
<organism evidence="2 3">
    <name type="scientific">Actinobacillus pleuropneumoniae</name>
    <name type="common">Haemophilus pleuropneumoniae</name>
    <dbReference type="NCBI Taxonomy" id="715"/>
    <lineage>
        <taxon>Bacteria</taxon>
        <taxon>Pseudomonadati</taxon>
        <taxon>Pseudomonadota</taxon>
        <taxon>Gammaproteobacteria</taxon>
        <taxon>Pasteurellales</taxon>
        <taxon>Pasteurellaceae</taxon>
        <taxon>Actinobacillus</taxon>
    </lineage>
</organism>
<dbReference type="PROSITE" id="PS50943">
    <property type="entry name" value="HTH_CROC1"/>
    <property type="match status" value="1"/>
</dbReference>
<evidence type="ECO:0000259" key="1">
    <source>
        <dbReference type="PROSITE" id="PS50943"/>
    </source>
</evidence>
<dbReference type="GeneID" id="48598569"/>
<sequence length="109" mass="12647">MLGSVEVYIEPKTGSIPTAPKIGAMKNLRLSIHSPEHQWLRNLFLRRRQELGLTQRALGEKMGVLYSFIGKVETGDRRLDIFEFITYCEGLDLDPELVLREIREKFNKQ</sequence>
<evidence type="ECO:0000313" key="3">
    <source>
        <dbReference type="Proteomes" id="UP000251823"/>
    </source>
</evidence>
<proteinExistence type="predicted"/>
<gene>
    <name evidence="2" type="ORF">DRF63_02150</name>
</gene>
<keyword evidence="3" id="KW-1185">Reference proteome</keyword>
<dbReference type="Proteomes" id="UP000251823">
    <property type="component" value="Chromosome"/>
</dbReference>